<organism evidence="1 2">
    <name type="scientific">Phytophthora nicotianae</name>
    <name type="common">Potato buckeye rot agent</name>
    <name type="synonym">Phytophthora parasitica</name>
    <dbReference type="NCBI Taxonomy" id="4792"/>
    <lineage>
        <taxon>Eukaryota</taxon>
        <taxon>Sar</taxon>
        <taxon>Stramenopiles</taxon>
        <taxon>Oomycota</taxon>
        <taxon>Peronosporomycetes</taxon>
        <taxon>Peronosporales</taxon>
        <taxon>Peronosporaceae</taxon>
        <taxon>Phytophthora</taxon>
    </lineage>
</organism>
<reference evidence="1 2" key="1">
    <citation type="submission" date="2013-11" db="EMBL/GenBank/DDBJ databases">
        <title>The Genome Sequence of Phytophthora parasitica CJ05E6.</title>
        <authorList>
            <consortium name="The Broad Institute Genomics Platform"/>
            <person name="Russ C."/>
            <person name="Tyler B."/>
            <person name="Panabieres F."/>
            <person name="Shan W."/>
            <person name="Tripathy S."/>
            <person name="Grunwald N."/>
            <person name="Machado M."/>
            <person name="Johnson C.S."/>
            <person name="Arredondo F."/>
            <person name="Hong C."/>
            <person name="Coffey M."/>
            <person name="Young S.K."/>
            <person name="Zeng Q."/>
            <person name="Gargeya S."/>
            <person name="Fitzgerald M."/>
            <person name="Abouelleil A."/>
            <person name="Alvarado L."/>
            <person name="Chapman S.B."/>
            <person name="Gainer-Dewar J."/>
            <person name="Goldberg J."/>
            <person name="Griggs A."/>
            <person name="Gujja S."/>
            <person name="Hansen M."/>
            <person name="Howarth C."/>
            <person name="Imamovic A."/>
            <person name="Ireland A."/>
            <person name="Larimer J."/>
            <person name="McCowan C."/>
            <person name="Murphy C."/>
            <person name="Pearson M."/>
            <person name="Poon T.W."/>
            <person name="Priest M."/>
            <person name="Roberts A."/>
            <person name="Saif S."/>
            <person name="Shea T."/>
            <person name="Sykes S."/>
            <person name="Wortman J."/>
            <person name="Nusbaum C."/>
            <person name="Birren B."/>
        </authorList>
    </citation>
    <scope>NUCLEOTIDE SEQUENCE [LARGE SCALE GENOMIC DNA]</scope>
    <source>
        <strain evidence="1 2">CJ05E6</strain>
    </source>
</reference>
<accession>W2JU88</accession>
<dbReference type="Proteomes" id="UP000053864">
    <property type="component" value="Unassembled WGS sequence"/>
</dbReference>
<evidence type="ECO:0000313" key="2">
    <source>
        <dbReference type="Proteomes" id="UP000053864"/>
    </source>
</evidence>
<dbReference type="AlphaFoldDB" id="W2JU88"/>
<dbReference type="EMBL" id="KI670517">
    <property type="protein sequence ID" value="ETL49931.1"/>
    <property type="molecule type" value="Genomic_DNA"/>
</dbReference>
<feature type="non-terminal residue" evidence="1">
    <location>
        <position position="1"/>
    </location>
</feature>
<evidence type="ECO:0000313" key="1">
    <source>
        <dbReference type="EMBL" id="ETL49931.1"/>
    </source>
</evidence>
<protein>
    <submittedName>
        <fullName evidence="1">Uncharacterized protein</fullName>
    </submittedName>
</protein>
<feature type="non-terminal residue" evidence="1">
    <location>
        <position position="102"/>
    </location>
</feature>
<sequence length="102" mass="11406">IAAVRPYIFRLQATTTLNAYEEVLQKIEQLLPAKRVLRSGSNGQPLQQSVAKYLRMIHPIRMTKCDNCELTLEESAIITNNWIASQAYGRPCQIFAAPTASA</sequence>
<gene>
    <name evidence="1" type="ORF">L916_00742</name>
</gene>
<name>W2JU88_PHYNI</name>
<proteinExistence type="predicted"/>